<evidence type="ECO:0000313" key="3">
    <source>
        <dbReference type="Proteomes" id="UP000094043"/>
    </source>
</evidence>
<accession>A0A1E3I606</accession>
<feature type="compositionally biased region" description="Polar residues" evidence="1">
    <location>
        <begin position="272"/>
        <end position="282"/>
    </location>
</feature>
<reference evidence="2" key="3">
    <citation type="submission" date="2024-01" db="EMBL/GenBank/DDBJ databases">
        <authorList>
            <person name="Coelho M.A."/>
            <person name="David-Palma M."/>
            <person name="Shea T."/>
            <person name="Sun S."/>
            <person name="Cuomo C.A."/>
            <person name="Heitman J."/>
        </authorList>
    </citation>
    <scope>NUCLEOTIDE SEQUENCE</scope>
    <source>
        <strain evidence="2">CBS 7841</strain>
    </source>
</reference>
<feature type="compositionally biased region" description="Polar residues" evidence="1">
    <location>
        <begin position="206"/>
        <end position="221"/>
    </location>
</feature>
<dbReference type="AlphaFoldDB" id="A0A1E3I606"/>
<feature type="compositionally biased region" description="Low complexity" evidence="1">
    <location>
        <begin position="176"/>
        <end position="198"/>
    </location>
</feature>
<reference evidence="2" key="2">
    <citation type="journal article" date="2022" name="Elife">
        <title>Obligate sexual reproduction of a homothallic fungus closely related to the Cryptococcus pathogenic species complex.</title>
        <authorList>
            <person name="Passer A.R."/>
            <person name="Clancey S.A."/>
            <person name="Shea T."/>
            <person name="David-Palma M."/>
            <person name="Averette A.F."/>
            <person name="Boekhout T."/>
            <person name="Porcel B.M."/>
            <person name="Nowrousian M."/>
            <person name="Cuomo C.A."/>
            <person name="Sun S."/>
            <person name="Heitman J."/>
            <person name="Coelho M.A."/>
        </authorList>
    </citation>
    <scope>NUCLEOTIDE SEQUENCE</scope>
    <source>
        <strain evidence="2">CBS 7841</strain>
    </source>
</reference>
<dbReference type="KEGG" id="cdep:91088411"/>
<name>A0A1E3I606_9TREE</name>
<keyword evidence="3" id="KW-1185">Reference proteome</keyword>
<organism evidence="2 3">
    <name type="scientific">Cryptococcus depauperatus CBS 7841</name>
    <dbReference type="NCBI Taxonomy" id="1295531"/>
    <lineage>
        <taxon>Eukaryota</taxon>
        <taxon>Fungi</taxon>
        <taxon>Dikarya</taxon>
        <taxon>Basidiomycota</taxon>
        <taxon>Agaricomycotina</taxon>
        <taxon>Tremellomycetes</taxon>
        <taxon>Tremellales</taxon>
        <taxon>Cryptococcaceae</taxon>
        <taxon>Cryptococcus</taxon>
    </lineage>
</organism>
<dbReference type="EMBL" id="CP143788">
    <property type="protein sequence ID" value="WVN88986.1"/>
    <property type="molecule type" value="Genomic_DNA"/>
</dbReference>
<proteinExistence type="predicted"/>
<dbReference type="Proteomes" id="UP000094043">
    <property type="component" value="Chromosome 5"/>
</dbReference>
<dbReference type="OrthoDB" id="2575541at2759"/>
<evidence type="ECO:0000256" key="1">
    <source>
        <dbReference type="SAM" id="MobiDB-lite"/>
    </source>
</evidence>
<evidence type="ECO:0000313" key="2">
    <source>
        <dbReference type="EMBL" id="WVN88986.1"/>
    </source>
</evidence>
<dbReference type="RefSeq" id="XP_066069686.1">
    <property type="nucleotide sequence ID" value="XM_066213589.1"/>
</dbReference>
<protein>
    <submittedName>
        <fullName evidence="2">Uncharacterized protein</fullName>
    </submittedName>
</protein>
<feature type="region of interest" description="Disordered" evidence="1">
    <location>
        <begin position="125"/>
        <end position="344"/>
    </location>
</feature>
<reference evidence="2" key="1">
    <citation type="submission" date="2016-06" db="EMBL/GenBank/DDBJ databases">
        <authorList>
            <person name="Cuomo C."/>
            <person name="Litvintseva A."/>
            <person name="Heitman J."/>
            <person name="Chen Y."/>
            <person name="Sun S."/>
            <person name="Springer D."/>
            <person name="Dromer F."/>
            <person name="Young S."/>
            <person name="Zeng Q."/>
            <person name="Chapman S."/>
            <person name="Gujja S."/>
            <person name="Saif S."/>
            <person name="Birren B."/>
        </authorList>
    </citation>
    <scope>NUCLEOTIDE SEQUENCE</scope>
    <source>
        <strain evidence="2">CBS 7841</strain>
    </source>
</reference>
<sequence>MLSTNSFGFNSRPFERFSSNMHWQTYTYNGPLTPEMEQTFRREASRALSQKHGAGPLGFSVATSFTTINGHTTGTTEFQVGKGSHWTHEERAILDEKFAKLVPNGMMNGPDGRPLIMGAREHPRITPIEDSPRPKAIEPAPPVHKNYADADQKSHSHSGRAQGGKSRRSQAPTPSVPSQSYYAPSASSHHPAVATPHASNHRADSLPSTPAQVQASYSQSTRARDHHHPRSQTQTQRSYKKSAPVSHHSQSQPYAPQLSESHHHAQPYYFTSHAQPSGTYSQPHEHHTHTTAPIQPGHGTEHPHAHFTPSTTGGQGYAGEMPISPTYAISRDAPGEGHKRTSSLKMLASKFRLKKTTAA</sequence>
<gene>
    <name evidence="2" type="ORF">L203_104201</name>
</gene>
<dbReference type="GeneID" id="91088411"/>
<dbReference type="VEuPathDB" id="FungiDB:L203_05203"/>